<dbReference type="Gene3D" id="3.40.50.300">
    <property type="entry name" value="P-loop containing nucleotide triphosphate hydrolases"/>
    <property type="match status" value="1"/>
</dbReference>
<dbReference type="PROSITE" id="PS00721">
    <property type="entry name" value="FTHFS_1"/>
    <property type="match status" value="1"/>
</dbReference>
<dbReference type="GO" id="GO:0004329">
    <property type="term" value="F:formate-tetrahydrofolate ligase activity"/>
    <property type="evidence" value="ECO:0007669"/>
    <property type="project" value="UniProtKB-UniRule"/>
</dbReference>
<protein>
    <recommendedName>
        <fullName evidence="6">Formate--tetrahydrofolate ligase</fullName>
        <ecNumber evidence="6">6.3.4.3</ecNumber>
    </recommendedName>
    <alternativeName>
        <fullName evidence="6">Formyltetrahydrofolate synthetase</fullName>
        <shortName evidence="6">FHS</shortName>
        <shortName evidence="6">FTHFS</shortName>
    </alternativeName>
</protein>
<dbReference type="RefSeq" id="WP_326832001.1">
    <property type="nucleotide sequence ID" value="NZ_VUMX01000013.1"/>
</dbReference>
<dbReference type="SUPFAM" id="SSF52540">
    <property type="entry name" value="P-loop containing nucleoside triphosphate hydrolases"/>
    <property type="match status" value="1"/>
</dbReference>
<evidence type="ECO:0000256" key="2">
    <source>
        <dbReference type="ARBA" id="ARBA00022563"/>
    </source>
</evidence>
<evidence type="ECO:0000256" key="6">
    <source>
        <dbReference type="HAMAP-Rule" id="MF_01543"/>
    </source>
</evidence>
<dbReference type="InterPro" id="IPR027417">
    <property type="entry name" value="P-loop_NTPase"/>
</dbReference>
<evidence type="ECO:0000256" key="4">
    <source>
        <dbReference type="ARBA" id="ARBA00022741"/>
    </source>
</evidence>
<dbReference type="EMBL" id="VUMX01000013">
    <property type="protein sequence ID" value="MST87154.1"/>
    <property type="molecule type" value="Genomic_DNA"/>
</dbReference>
<feature type="binding site" evidence="6">
    <location>
        <begin position="69"/>
        <end position="76"/>
    </location>
    <ligand>
        <name>ATP</name>
        <dbReference type="ChEBI" id="CHEBI:30616"/>
    </ligand>
</feature>
<dbReference type="Gene3D" id="3.10.410.10">
    <property type="entry name" value="Formyltetrahydrofolate synthetase, domain 3"/>
    <property type="match status" value="1"/>
</dbReference>
<reference evidence="7 8" key="1">
    <citation type="submission" date="2019-08" db="EMBL/GenBank/DDBJ databases">
        <title>In-depth cultivation of the pig gut microbiome towards novel bacterial diversity and tailored functional studies.</title>
        <authorList>
            <person name="Wylensek D."/>
            <person name="Hitch T.C.A."/>
            <person name="Clavel T."/>
        </authorList>
    </citation>
    <scope>NUCLEOTIDE SEQUENCE [LARGE SCALE GENOMIC DNA]</scope>
    <source>
        <strain evidence="7 8">Bifido-178-WT-2B</strain>
    </source>
</reference>
<dbReference type="GO" id="GO:0035999">
    <property type="term" value="P:tetrahydrofolate interconversion"/>
    <property type="evidence" value="ECO:0007669"/>
    <property type="project" value="UniProtKB-UniRule"/>
</dbReference>
<proteinExistence type="inferred from homology"/>
<comment type="caution">
    <text evidence="7">The sequence shown here is derived from an EMBL/GenBank/DDBJ whole genome shotgun (WGS) entry which is preliminary data.</text>
</comment>
<evidence type="ECO:0000313" key="8">
    <source>
        <dbReference type="Proteomes" id="UP000438120"/>
    </source>
</evidence>
<evidence type="ECO:0000256" key="1">
    <source>
        <dbReference type="ARBA" id="ARBA00004777"/>
    </source>
</evidence>
<dbReference type="CDD" id="cd00477">
    <property type="entry name" value="FTHFS"/>
    <property type="match status" value="1"/>
</dbReference>
<dbReference type="InterPro" id="IPR000559">
    <property type="entry name" value="Formate_THF_ligase"/>
</dbReference>
<keyword evidence="5 6" id="KW-0067">ATP-binding</keyword>
<dbReference type="AlphaFoldDB" id="A0A6A8MEE9"/>
<dbReference type="InterPro" id="IPR020628">
    <property type="entry name" value="Formate_THF_ligase_CS"/>
</dbReference>
<sequence>MMKSDIEIAQAAEANELPIKDVAAKLGLTEADLQQYGSDKAKINWPAIQKFEKNGHLGKLILVTSISPTPAGEGKSTMTIGLGDAINNQLHKKAFIALREPSMGPVFGMKGGAAGGGYAQVIPMEDINLHFTGDMHALTSAIDNLAALVDNYIYQGNEIGLDPEKIVIKRGLDVNDRTLRKITIGQGSKFNGVERPASFQLTVGHELMAILCLSKDIADLKHRIGEILVGYTTEDKPVFVKDLGFQGAIAALLSTALKPNLVQTLEHTPAFVHGGPFANIAHGNNSIISTNLALHLSDYVLSEAGFGSDLGGQKFLDFVSTKLEKKPDAAVMVATVRALKYQAEKSTDHLKEENLDSLKEGFANLQRHMANVASYGIPLLVVINKFPTDTPAELDLLKKLINGEGHPCEVVTAHDEGSKGAVKAAETLVKLADASDYDLVPSYNEDDDLKTKVEKVAKRIYHAGQVEYTEKAEKQLARLQKMGKDKLPVIIAKTQYSFSDNAKELGAPTDFTLHVKSISLRNGAGFVVVSTGHILDMPGLPKHPAALDIDVDDNGKISGLF</sequence>
<dbReference type="Proteomes" id="UP000438120">
    <property type="component" value="Unassembled WGS sequence"/>
</dbReference>
<dbReference type="NCBIfam" id="NF010030">
    <property type="entry name" value="PRK13505.1"/>
    <property type="match status" value="1"/>
</dbReference>
<dbReference type="Pfam" id="PF01268">
    <property type="entry name" value="FTHFS"/>
    <property type="match status" value="1"/>
</dbReference>
<accession>A0A6A8MEE9</accession>
<dbReference type="GO" id="GO:0005524">
    <property type="term" value="F:ATP binding"/>
    <property type="evidence" value="ECO:0007669"/>
    <property type="project" value="UniProtKB-UniRule"/>
</dbReference>
<keyword evidence="4 6" id="KW-0547">Nucleotide-binding</keyword>
<name>A0A6A8MEE9_9LACO</name>
<dbReference type="HAMAP" id="MF_01543">
    <property type="entry name" value="FTHFS"/>
    <property type="match status" value="1"/>
</dbReference>
<evidence type="ECO:0000256" key="3">
    <source>
        <dbReference type="ARBA" id="ARBA00022598"/>
    </source>
</evidence>
<dbReference type="EC" id="6.3.4.3" evidence="6"/>
<comment type="pathway">
    <text evidence="1 6">One-carbon metabolism; tetrahydrofolate interconversion.</text>
</comment>
<comment type="catalytic activity">
    <reaction evidence="6">
        <text>(6S)-5,6,7,8-tetrahydrofolate + formate + ATP = (6R)-10-formyltetrahydrofolate + ADP + phosphate</text>
        <dbReference type="Rhea" id="RHEA:20221"/>
        <dbReference type="ChEBI" id="CHEBI:15740"/>
        <dbReference type="ChEBI" id="CHEBI:30616"/>
        <dbReference type="ChEBI" id="CHEBI:43474"/>
        <dbReference type="ChEBI" id="CHEBI:57453"/>
        <dbReference type="ChEBI" id="CHEBI:195366"/>
        <dbReference type="ChEBI" id="CHEBI:456216"/>
        <dbReference type="EC" id="6.3.4.3"/>
    </reaction>
</comment>
<organism evidence="7 8">
    <name type="scientific">Lactobacillus porci</name>
    <dbReference type="NCBI Taxonomy" id="2012477"/>
    <lineage>
        <taxon>Bacteria</taxon>
        <taxon>Bacillati</taxon>
        <taxon>Bacillota</taxon>
        <taxon>Bacilli</taxon>
        <taxon>Lactobacillales</taxon>
        <taxon>Lactobacillaceae</taxon>
        <taxon>Lactobacillus</taxon>
    </lineage>
</organism>
<evidence type="ECO:0000313" key="7">
    <source>
        <dbReference type="EMBL" id="MST87154.1"/>
    </source>
</evidence>
<comment type="similarity">
    <text evidence="6">Belongs to the formate--tetrahydrofolate ligase family.</text>
</comment>
<keyword evidence="3 6" id="KW-0436">Ligase</keyword>
<dbReference type="UniPathway" id="UPA00193"/>
<keyword evidence="2 6" id="KW-0554">One-carbon metabolism</keyword>
<keyword evidence="8" id="KW-1185">Reference proteome</keyword>
<gene>
    <name evidence="6" type="primary">fhs</name>
    <name evidence="7" type="ORF">FYJ62_05760</name>
</gene>
<dbReference type="Gene3D" id="3.30.1510.10">
    <property type="entry name" value="Domain 2, N(10)-formyltetrahydrofolate synthetase"/>
    <property type="match status" value="1"/>
</dbReference>
<evidence type="ECO:0000256" key="5">
    <source>
        <dbReference type="ARBA" id="ARBA00022840"/>
    </source>
</evidence>